<comment type="caution">
    <text evidence="1">The sequence shown here is derived from an EMBL/GenBank/DDBJ whole genome shotgun (WGS) entry which is preliminary data.</text>
</comment>
<keyword evidence="2" id="KW-1185">Reference proteome</keyword>
<dbReference type="Proteomes" id="UP000091857">
    <property type="component" value="Chromosome 3"/>
</dbReference>
<reference evidence="2" key="1">
    <citation type="journal article" date="2016" name="Nat. Biotechnol.">
        <title>Sequencing wild and cultivated cassava and related species reveals extensive interspecific hybridization and genetic diversity.</title>
        <authorList>
            <person name="Bredeson J.V."/>
            <person name="Lyons J.B."/>
            <person name="Prochnik S.E."/>
            <person name="Wu G.A."/>
            <person name="Ha C.M."/>
            <person name="Edsinger-Gonzales E."/>
            <person name="Grimwood J."/>
            <person name="Schmutz J."/>
            <person name="Rabbi I.Y."/>
            <person name="Egesi C."/>
            <person name="Nauluvula P."/>
            <person name="Lebot V."/>
            <person name="Ndunguru J."/>
            <person name="Mkamilo G."/>
            <person name="Bart R.S."/>
            <person name="Setter T.L."/>
            <person name="Gleadow R.M."/>
            <person name="Kulakow P."/>
            <person name="Ferguson M.E."/>
            <person name="Rounsley S."/>
            <person name="Rokhsar D.S."/>
        </authorList>
    </citation>
    <scope>NUCLEOTIDE SEQUENCE [LARGE SCALE GENOMIC DNA]</scope>
    <source>
        <strain evidence="2">cv. AM560-2</strain>
    </source>
</reference>
<evidence type="ECO:0000313" key="1">
    <source>
        <dbReference type="EMBL" id="KAG8658906.1"/>
    </source>
</evidence>
<name>A0ACB7I3C1_MANES</name>
<sequence length="65" mass="6834">MPIATANGSILTWGGFGIGQGHSGGNETVTGRACPKGLYGIFCEVFLLIPSCQFLVDHLNILNIL</sequence>
<dbReference type="EMBL" id="CM004389">
    <property type="protein sequence ID" value="KAG8658906.1"/>
    <property type="molecule type" value="Genomic_DNA"/>
</dbReference>
<protein>
    <submittedName>
        <fullName evidence="1">Uncharacterized protein</fullName>
    </submittedName>
</protein>
<organism evidence="1 2">
    <name type="scientific">Manihot esculenta</name>
    <name type="common">Cassava</name>
    <name type="synonym">Jatropha manihot</name>
    <dbReference type="NCBI Taxonomy" id="3983"/>
    <lineage>
        <taxon>Eukaryota</taxon>
        <taxon>Viridiplantae</taxon>
        <taxon>Streptophyta</taxon>
        <taxon>Embryophyta</taxon>
        <taxon>Tracheophyta</taxon>
        <taxon>Spermatophyta</taxon>
        <taxon>Magnoliopsida</taxon>
        <taxon>eudicotyledons</taxon>
        <taxon>Gunneridae</taxon>
        <taxon>Pentapetalae</taxon>
        <taxon>rosids</taxon>
        <taxon>fabids</taxon>
        <taxon>Malpighiales</taxon>
        <taxon>Euphorbiaceae</taxon>
        <taxon>Crotonoideae</taxon>
        <taxon>Manihoteae</taxon>
        <taxon>Manihot</taxon>
    </lineage>
</organism>
<evidence type="ECO:0000313" key="2">
    <source>
        <dbReference type="Proteomes" id="UP000091857"/>
    </source>
</evidence>
<accession>A0ACB7I3C1</accession>
<proteinExistence type="predicted"/>
<gene>
    <name evidence="1" type="ORF">MANES_03G204450v8</name>
</gene>